<dbReference type="AlphaFoldDB" id="A0A8H3EGD8"/>
<comment type="caution">
    <text evidence="1">The sequence shown here is derived from an EMBL/GenBank/DDBJ whole genome shotgun (WGS) entry which is preliminary data.</text>
</comment>
<accession>A0A8H3EGD8</accession>
<evidence type="ECO:0000313" key="2">
    <source>
        <dbReference type="Proteomes" id="UP000664203"/>
    </source>
</evidence>
<organism evidence="1 2">
    <name type="scientific">Alectoria fallacina</name>
    <dbReference type="NCBI Taxonomy" id="1903189"/>
    <lineage>
        <taxon>Eukaryota</taxon>
        <taxon>Fungi</taxon>
        <taxon>Dikarya</taxon>
        <taxon>Ascomycota</taxon>
        <taxon>Pezizomycotina</taxon>
        <taxon>Lecanoromycetes</taxon>
        <taxon>OSLEUM clade</taxon>
        <taxon>Lecanoromycetidae</taxon>
        <taxon>Lecanorales</taxon>
        <taxon>Lecanorineae</taxon>
        <taxon>Parmeliaceae</taxon>
        <taxon>Alectoria</taxon>
    </lineage>
</organism>
<dbReference type="EMBL" id="CAJPDR010000010">
    <property type="protein sequence ID" value="CAF9905145.1"/>
    <property type="molecule type" value="Genomic_DNA"/>
</dbReference>
<evidence type="ECO:0000313" key="1">
    <source>
        <dbReference type="EMBL" id="CAF9905145.1"/>
    </source>
</evidence>
<keyword evidence="2" id="KW-1185">Reference proteome</keyword>
<gene>
    <name evidence="1" type="ORF">ALECFALPRED_000160</name>
</gene>
<proteinExistence type="predicted"/>
<dbReference type="Proteomes" id="UP000664203">
    <property type="component" value="Unassembled WGS sequence"/>
</dbReference>
<protein>
    <submittedName>
        <fullName evidence="1">Uncharacterized protein</fullName>
    </submittedName>
</protein>
<reference evidence="1" key="1">
    <citation type="submission" date="2021-03" db="EMBL/GenBank/DDBJ databases">
        <authorList>
            <person name="Tagirdzhanova G."/>
        </authorList>
    </citation>
    <scope>NUCLEOTIDE SEQUENCE</scope>
</reference>
<sequence length="738" mass="80870">MSPSNSSVQKQWSIGQSILLVGAATIALISAGSEDDIQPQAIIAMEGLGAGLLVHKDRIGEGVDALKGGENRRLSKLMLTVGLNNGGAARVMRSSVSCVASFLLAVACKTCFTDQEAGSMLYEMMDLRGVLRAVPVSRGQIEQAVGAVSGYGYKIVPSGLFNQVASEIRTRLAHSNGIPGLFSRSAPRELAEILSQVFEAFQYMKLISVLIWLLPNDTEVILRRNRIFGAAGCRIKVTLNRRDDGGWHIQKWYLESRISELIVGGIDKVPTTQHRSLPLSHVPIGSASVSLAAAYQLTDDAIEATGQIAAALVDAAFEYGDFRVGNVAGHFKVPFRDICQANFVSGYHTIIKVFGFKLDADYVKAGQSAVVTAYKRWMDRAKDGDIPATGGTVQGKPVIDMTQLLLQIENQFFEDNGYLMIRENNVEHMGIVEPVMHVAAEALYFSIFERFSHERPFRPLTTGILRVNARTLWRLLCGCISGSENEIQEFRAEAIKSVLPCSTQVNVADLATVSNGLVAYSAPLDQFSTDKRLCSAISIVPGTLRWGDDQALFHKLQESDAADFPSSRSLYESSQILEVFRRGTYLGLEARSTPEVVDIETLVSPSGKTLTLTTYLTSSSLQDAPIPVNWWRSVDAIIFSEHVNGHYMTAFGEECLAKSWEERKIFDTITWLGVGGNATGSSITRCINMTSSDEAERFFEAGRMFVHRRLFVRQSAPLIQCVKVALDLGEQAEWAIVA</sequence>
<name>A0A8H3EGD8_9LECA</name>
<dbReference type="OrthoDB" id="5427485at2759"/>